<feature type="transmembrane region" description="Helical" evidence="1">
    <location>
        <begin position="109"/>
        <end position="132"/>
    </location>
</feature>
<feature type="transmembrane region" description="Helical" evidence="1">
    <location>
        <begin position="267"/>
        <end position="286"/>
    </location>
</feature>
<dbReference type="AlphaFoldDB" id="A0AAU7F8R5"/>
<name>A0AAU7F8R5_9NEIS</name>
<evidence type="ECO:0000313" key="2">
    <source>
        <dbReference type="EMBL" id="XBM00561.1"/>
    </source>
</evidence>
<feature type="transmembrane region" description="Helical" evidence="1">
    <location>
        <begin position="238"/>
        <end position="255"/>
    </location>
</feature>
<proteinExistence type="predicted"/>
<dbReference type="RefSeq" id="WP_348944907.1">
    <property type="nucleotide sequence ID" value="NZ_CP157355.1"/>
</dbReference>
<gene>
    <name evidence="2" type="ORF">ABHF33_16145</name>
</gene>
<sequence length="403" mass="44358">MFQPEFSLPLSTPLRFFRAAPCWLLLASLVALGLPPEAWQARFSPAMLALTHLLMLGFAGNIMLGALLQVCAVLTGVRAHPTSAIVLWLALQTGTGLLAWGLWHMQMIVLQLAALILLAALLGLTLWLLASLLLRSALQQHSPLLWPILGLLLLALSGGLLVSLLSTGQPALALNDLLRAHIVLGSTAWLSGLIIVVGFTVIPMFLVAPAWPRWLVQILPGLIFALAFASAIDARALYLLGLPVVLWYAGLLRVLHQSQRRADPTRALWAWGGINLLLPLMCVPWLEHGSAHWPAATPVLLAAYWLLAGVLPIITAMLAKIIPFLLWMDYRLEQPSGGRLRHMGQLFPERWLRRLSYGVFLMGIVLWPLSSTSFKAIPLMLMIYALALAYCLERSIRIRRQAS</sequence>
<feature type="transmembrane region" description="Helical" evidence="1">
    <location>
        <begin position="50"/>
        <end position="77"/>
    </location>
</feature>
<accession>A0AAU7F8R5</accession>
<feature type="transmembrane region" description="Helical" evidence="1">
    <location>
        <begin position="144"/>
        <end position="166"/>
    </location>
</feature>
<feature type="transmembrane region" description="Helical" evidence="1">
    <location>
        <begin position="214"/>
        <end position="232"/>
    </location>
</feature>
<feature type="transmembrane region" description="Helical" evidence="1">
    <location>
        <begin position="376"/>
        <end position="392"/>
    </location>
</feature>
<keyword evidence="1" id="KW-0472">Membrane</keyword>
<feature type="transmembrane region" description="Helical" evidence="1">
    <location>
        <begin position="186"/>
        <end position="207"/>
    </location>
</feature>
<organism evidence="2">
    <name type="scientific">Chitinibacter mangrovi</name>
    <dbReference type="NCBI Taxonomy" id="3153927"/>
    <lineage>
        <taxon>Bacteria</taxon>
        <taxon>Pseudomonadati</taxon>
        <taxon>Pseudomonadota</taxon>
        <taxon>Betaproteobacteria</taxon>
        <taxon>Neisseriales</taxon>
        <taxon>Chitinibacteraceae</taxon>
        <taxon>Chitinibacter</taxon>
    </lineage>
</organism>
<feature type="transmembrane region" description="Helical" evidence="1">
    <location>
        <begin position="351"/>
        <end position="370"/>
    </location>
</feature>
<reference evidence="2" key="1">
    <citation type="submission" date="2024-05" db="EMBL/GenBank/DDBJ databases">
        <authorList>
            <person name="Yang L."/>
            <person name="Pan L."/>
        </authorList>
    </citation>
    <scope>NUCLEOTIDE SEQUENCE</scope>
    <source>
        <strain evidence="2">FCG-7</strain>
    </source>
</reference>
<protein>
    <recommendedName>
        <fullName evidence="3">Permease</fullName>
    </recommendedName>
</protein>
<dbReference type="KEGG" id="cmav:ABHF33_16145"/>
<evidence type="ECO:0008006" key="3">
    <source>
        <dbReference type="Google" id="ProtNLM"/>
    </source>
</evidence>
<feature type="transmembrane region" description="Helical" evidence="1">
    <location>
        <begin position="306"/>
        <end position="330"/>
    </location>
</feature>
<keyword evidence="1" id="KW-0812">Transmembrane</keyword>
<dbReference type="EMBL" id="CP157355">
    <property type="protein sequence ID" value="XBM00561.1"/>
    <property type="molecule type" value="Genomic_DNA"/>
</dbReference>
<feature type="transmembrane region" description="Helical" evidence="1">
    <location>
        <begin position="84"/>
        <end position="103"/>
    </location>
</feature>
<evidence type="ECO:0000256" key="1">
    <source>
        <dbReference type="SAM" id="Phobius"/>
    </source>
</evidence>
<keyword evidence="1" id="KW-1133">Transmembrane helix</keyword>